<dbReference type="Proteomes" id="UP000516705">
    <property type="component" value="Plasmid pIKMIN-B502"/>
</dbReference>
<dbReference type="EMBL" id="CP054155">
    <property type="protein sequence ID" value="QMI52112.1"/>
    <property type="molecule type" value="Genomic_DNA"/>
</dbReference>
<evidence type="ECO:0000256" key="1">
    <source>
        <dbReference type="SAM" id="MobiDB-lite"/>
    </source>
</evidence>
<proteinExistence type="predicted"/>
<reference evidence="2 3" key="1">
    <citation type="journal article" date="2020" name="Microbiol. Resour. Announc.">
        <title>Complete Genome Sequence of Streptococcus salivarius DB-B5, a Novel Probiotic Candidate Isolated from the Supragingival Plaque of a Healthy Female Subject.</title>
        <authorList>
            <person name="Fields F.R."/>
            <person name="Li X."/>
            <person name="Navarre W.W."/>
            <person name="Naito M."/>
        </authorList>
    </citation>
    <scope>NUCLEOTIDE SEQUENCE [LARGE SCALE GENOMIC DNA]</scope>
    <source>
        <strain evidence="2 3">DB-B5</strain>
        <plasmid evidence="2 3">pIKMIN-B502</plasmid>
    </source>
</reference>
<protein>
    <submittedName>
        <fullName evidence="2">Uncharacterized protein</fullName>
    </submittedName>
</protein>
<name>A0A7L6WPQ0_STRSL</name>
<dbReference type="AlphaFoldDB" id="A0A7L6WPQ0"/>
<sequence>MKYVLEKRNYSYDNGIYRAIFRIVIPYGRGVGITVEDVLAIIKPQKIPDCEIYSIRPRDNISHRRTLEFLGDINKKGNPEDDMEGGSSSDELKQNLSILPTRDWHEYGTIQSEEDLGSVIYSWYMVIEAKDLQKISEQYESIVSRWKITDEETKRITKYVELIPLDNQQVKKLSTILWKSNDLTDMKNSTTMQYRYTGLGFYKKGVLQDNTGIPLGFDIYSSETLEQESKKSRVVINFNKRTKTRALVAIPRLSRMEDFRLDNGKEDNKAPLSSVVGQLIANDIIIGAKVNPKTGATKVPQVVHFSLNDFAYDLLNEQELLIRRASYYDRVDMSTVSINPLQPFGKFDEESELYSQFQDKIATIIDIMSDYTLDNSSKNNIRNAVQNTYAKYWSDKVDTRSLLTTNNMSFDTISSVINDIDRSLRLAESQNREKKVDRLDDISMSIKRAIGEVGRVLSSHTTFEPSKSRQVYYDFSRLSDRMKVVQFVNSLNIIISRMSKGDCLIIHGVDRIPPKVFADYAKKEVVERCEARGIRVVYLFDETMTGNGRSFIEYSNILYEDFYDSLDYQILGYTPSDSLPQLESLYRNSFNTQVKVDISASGAKGRVMFVDKSTMHNEVVDIARELPL</sequence>
<feature type="region of interest" description="Disordered" evidence="1">
    <location>
        <begin position="72"/>
        <end position="91"/>
    </location>
</feature>
<evidence type="ECO:0000313" key="3">
    <source>
        <dbReference type="Proteomes" id="UP000516705"/>
    </source>
</evidence>
<accession>A0A7L6WPQ0</accession>
<organism evidence="2 3">
    <name type="scientific">Streptococcus salivarius</name>
    <dbReference type="NCBI Taxonomy" id="1304"/>
    <lineage>
        <taxon>Bacteria</taxon>
        <taxon>Bacillati</taxon>
        <taxon>Bacillota</taxon>
        <taxon>Bacilli</taxon>
        <taxon>Lactobacillales</taxon>
        <taxon>Streptococcaceae</taxon>
        <taxon>Streptococcus</taxon>
    </lineage>
</organism>
<geneLocation type="plasmid" evidence="2 3">
    <name>pIKMIN-B502</name>
</geneLocation>
<evidence type="ECO:0000313" key="2">
    <source>
        <dbReference type="EMBL" id="QMI52112.1"/>
    </source>
</evidence>
<dbReference type="RefSeq" id="WP_181671437.1">
    <property type="nucleotide sequence ID" value="NZ_CP054155.1"/>
</dbReference>
<keyword evidence="2" id="KW-0614">Plasmid</keyword>
<gene>
    <name evidence="2" type="ORF">HRE60_10535</name>
</gene>